<dbReference type="Proteomes" id="UP000318288">
    <property type="component" value="Unassembled WGS sequence"/>
</dbReference>
<dbReference type="AlphaFoldDB" id="A0A5C6F457"/>
<dbReference type="EMBL" id="SJPW01000004">
    <property type="protein sequence ID" value="TWU54806.1"/>
    <property type="molecule type" value="Genomic_DNA"/>
</dbReference>
<accession>A0A5C6F457</accession>
<comment type="caution">
    <text evidence="3">The sequence shown here is derived from an EMBL/GenBank/DDBJ whole genome shotgun (WGS) entry which is preliminary data.</text>
</comment>
<name>A0A5C6F457_9BACT</name>
<protein>
    <submittedName>
        <fullName evidence="3">Uncharacterized protein</fullName>
    </submittedName>
</protein>
<sequence length="153" mass="16976">MVVGRRIFLRRSGGGWSLGCWLVGFCGGGLRGWRLFLELRRTLYPNGLIVVWIQGSLWKTRSRLVETTRPVLLLLPQGIQNMCEQRRSAIAAIFAKGVARCRTVSRDEHRQPVGEPEFDSVLANANDETDATSACNGSVLEETEDLGSKEATL</sequence>
<proteinExistence type="predicted"/>
<keyword evidence="2" id="KW-0812">Transmembrane</keyword>
<feature type="transmembrane region" description="Helical" evidence="2">
    <location>
        <begin position="15"/>
        <end position="33"/>
    </location>
</feature>
<gene>
    <name evidence="3" type="ORF">Poly51_35250</name>
</gene>
<feature type="region of interest" description="Disordered" evidence="1">
    <location>
        <begin position="130"/>
        <end position="153"/>
    </location>
</feature>
<keyword evidence="2" id="KW-1133">Transmembrane helix</keyword>
<keyword evidence="4" id="KW-1185">Reference proteome</keyword>
<evidence type="ECO:0000313" key="4">
    <source>
        <dbReference type="Proteomes" id="UP000318288"/>
    </source>
</evidence>
<evidence type="ECO:0000313" key="3">
    <source>
        <dbReference type="EMBL" id="TWU54806.1"/>
    </source>
</evidence>
<evidence type="ECO:0000256" key="1">
    <source>
        <dbReference type="SAM" id="MobiDB-lite"/>
    </source>
</evidence>
<evidence type="ECO:0000256" key="2">
    <source>
        <dbReference type="SAM" id="Phobius"/>
    </source>
</evidence>
<reference evidence="3 4" key="1">
    <citation type="submission" date="2019-02" db="EMBL/GenBank/DDBJ databases">
        <title>Deep-cultivation of Planctomycetes and their phenomic and genomic characterization uncovers novel biology.</title>
        <authorList>
            <person name="Wiegand S."/>
            <person name="Jogler M."/>
            <person name="Boedeker C."/>
            <person name="Pinto D."/>
            <person name="Vollmers J."/>
            <person name="Rivas-Marin E."/>
            <person name="Kohn T."/>
            <person name="Peeters S.H."/>
            <person name="Heuer A."/>
            <person name="Rast P."/>
            <person name="Oberbeckmann S."/>
            <person name="Bunk B."/>
            <person name="Jeske O."/>
            <person name="Meyerdierks A."/>
            <person name="Storesund J.E."/>
            <person name="Kallscheuer N."/>
            <person name="Luecker S."/>
            <person name="Lage O.M."/>
            <person name="Pohl T."/>
            <person name="Merkel B.J."/>
            <person name="Hornburger P."/>
            <person name="Mueller R.-W."/>
            <person name="Bruemmer F."/>
            <person name="Labrenz M."/>
            <person name="Spormann A.M."/>
            <person name="Op Den Camp H."/>
            <person name="Overmann J."/>
            <person name="Amann R."/>
            <person name="Jetten M.S.M."/>
            <person name="Mascher T."/>
            <person name="Medema M.H."/>
            <person name="Devos D.P."/>
            <person name="Kaster A.-K."/>
            <person name="Ovreas L."/>
            <person name="Rohde M."/>
            <person name="Galperin M.Y."/>
            <person name="Jogler C."/>
        </authorList>
    </citation>
    <scope>NUCLEOTIDE SEQUENCE [LARGE SCALE GENOMIC DNA]</scope>
    <source>
        <strain evidence="3 4">Poly51</strain>
    </source>
</reference>
<organism evidence="3 4">
    <name type="scientific">Rubripirellula tenax</name>
    <dbReference type="NCBI Taxonomy" id="2528015"/>
    <lineage>
        <taxon>Bacteria</taxon>
        <taxon>Pseudomonadati</taxon>
        <taxon>Planctomycetota</taxon>
        <taxon>Planctomycetia</taxon>
        <taxon>Pirellulales</taxon>
        <taxon>Pirellulaceae</taxon>
        <taxon>Rubripirellula</taxon>
    </lineage>
</organism>
<keyword evidence="2" id="KW-0472">Membrane</keyword>